<keyword evidence="6" id="KW-1133">Transmembrane helix</keyword>
<dbReference type="GO" id="GO:0005576">
    <property type="term" value="C:extracellular region"/>
    <property type="evidence" value="ECO:0007669"/>
    <property type="project" value="UniProtKB-SubCell"/>
</dbReference>
<feature type="transmembrane region" description="Helical" evidence="6">
    <location>
        <begin position="20"/>
        <end position="39"/>
    </location>
</feature>
<dbReference type="AlphaFoldDB" id="A0A8C6XRB2"/>
<dbReference type="Ensembl" id="ENSNNAT00000019138.1">
    <property type="protein sequence ID" value="ENSNNAP00000018228.1"/>
    <property type="gene ID" value="ENSNNAG00000012190.1"/>
</dbReference>
<evidence type="ECO:0000256" key="2">
    <source>
        <dbReference type="ARBA" id="ARBA00004613"/>
    </source>
</evidence>
<evidence type="ECO:0000256" key="3">
    <source>
        <dbReference type="ARBA" id="ARBA00006250"/>
    </source>
</evidence>
<evidence type="ECO:0000313" key="9">
    <source>
        <dbReference type="Proteomes" id="UP000694559"/>
    </source>
</evidence>
<dbReference type="PANTHER" id="PTHR47536:SF1">
    <property type="entry name" value="C-TYPE LECTIN DOMAIN FAMILY 5 MEMBER A"/>
    <property type="match status" value="1"/>
</dbReference>
<dbReference type="GeneTree" id="ENSGT00910000144330"/>
<dbReference type="InterPro" id="IPR016187">
    <property type="entry name" value="CTDL_fold"/>
</dbReference>
<keyword evidence="4" id="KW-0964">Secreted</keyword>
<name>A0A8C6XRB2_NAJNA</name>
<dbReference type="Gene3D" id="3.10.100.10">
    <property type="entry name" value="Mannose-Binding Protein A, subunit A"/>
    <property type="match status" value="1"/>
</dbReference>
<evidence type="ECO:0000256" key="4">
    <source>
        <dbReference type="ARBA" id="ARBA00022525"/>
    </source>
</evidence>
<organism evidence="8 9">
    <name type="scientific">Naja naja</name>
    <name type="common">Indian cobra</name>
    <dbReference type="NCBI Taxonomy" id="35670"/>
    <lineage>
        <taxon>Eukaryota</taxon>
        <taxon>Metazoa</taxon>
        <taxon>Chordata</taxon>
        <taxon>Craniata</taxon>
        <taxon>Vertebrata</taxon>
        <taxon>Euteleostomi</taxon>
        <taxon>Lepidosauria</taxon>
        <taxon>Squamata</taxon>
        <taxon>Bifurcata</taxon>
        <taxon>Unidentata</taxon>
        <taxon>Episquamata</taxon>
        <taxon>Toxicofera</taxon>
        <taxon>Serpentes</taxon>
        <taxon>Colubroidea</taxon>
        <taxon>Elapidae</taxon>
        <taxon>Elapinae</taxon>
        <taxon>Naja</taxon>
    </lineage>
</organism>
<reference evidence="8" key="1">
    <citation type="submission" date="2025-08" db="UniProtKB">
        <authorList>
            <consortium name="Ensembl"/>
        </authorList>
    </citation>
    <scope>IDENTIFICATION</scope>
</reference>
<keyword evidence="9" id="KW-1185">Reference proteome</keyword>
<dbReference type="PANTHER" id="PTHR47536">
    <property type="entry name" value="C-TYPE LECTIN DOMAIN FAMILY 5 MEMBER A"/>
    <property type="match status" value="1"/>
</dbReference>
<keyword evidence="6" id="KW-0812">Transmembrane</keyword>
<dbReference type="CDD" id="cd03593">
    <property type="entry name" value="CLECT_NK_receptors_like"/>
    <property type="match status" value="1"/>
</dbReference>
<evidence type="ECO:0000256" key="6">
    <source>
        <dbReference type="SAM" id="Phobius"/>
    </source>
</evidence>
<dbReference type="InterPro" id="IPR052869">
    <property type="entry name" value="CLEC5A"/>
</dbReference>
<dbReference type="GO" id="GO:0030246">
    <property type="term" value="F:carbohydrate binding"/>
    <property type="evidence" value="ECO:0007669"/>
    <property type="project" value="UniProtKB-KW"/>
</dbReference>
<dbReference type="PROSITE" id="PS50041">
    <property type="entry name" value="C_TYPE_LECTIN_2"/>
    <property type="match status" value="1"/>
</dbReference>
<dbReference type="InterPro" id="IPR001304">
    <property type="entry name" value="C-type_lectin-like"/>
</dbReference>
<comment type="subcellular location">
    <subcellularLocation>
        <location evidence="1">Membrane</location>
        <topology evidence="1">Single-pass membrane protein</topology>
    </subcellularLocation>
    <subcellularLocation>
        <location evidence="2">Secreted</location>
    </subcellularLocation>
</comment>
<evidence type="ECO:0000256" key="1">
    <source>
        <dbReference type="ARBA" id="ARBA00004167"/>
    </source>
</evidence>
<proteinExistence type="inferred from homology"/>
<comment type="similarity">
    <text evidence="3">Belongs to the true venom lectin family.</text>
</comment>
<dbReference type="InterPro" id="IPR033992">
    <property type="entry name" value="NKR-like_CTLD"/>
</dbReference>
<dbReference type="SMART" id="SM00034">
    <property type="entry name" value="CLECT"/>
    <property type="match status" value="1"/>
</dbReference>
<feature type="domain" description="C-type lectin" evidence="7">
    <location>
        <begin position="64"/>
        <end position="168"/>
    </location>
</feature>
<dbReference type="Pfam" id="PF00059">
    <property type="entry name" value="Lectin_C"/>
    <property type="match status" value="1"/>
</dbReference>
<accession>A0A8C6XRB2</accession>
<dbReference type="InterPro" id="IPR016186">
    <property type="entry name" value="C-type_lectin-like/link_sf"/>
</dbReference>
<reference evidence="8" key="2">
    <citation type="submission" date="2025-09" db="UniProtKB">
        <authorList>
            <consortium name="Ensembl"/>
        </authorList>
    </citation>
    <scope>IDENTIFICATION</scope>
</reference>
<sequence length="171" mass="19456">MSWCFASKTQTNMNWKLMGTIVPTLTIKLIGSSLFFLYISQIFSEVPKITSPGKTSCLIRWTLYEGKCYHFSTLQNTWDGSQKMCAQFNSHLVIISNKAELAFLISKTQTADYFIGLRNSNGQWKWIDNTKFEPGLFSIQDKTNDCATIGLNSTISRSCSELNRFICEETV</sequence>
<dbReference type="Proteomes" id="UP000694559">
    <property type="component" value="Unplaced"/>
</dbReference>
<evidence type="ECO:0000256" key="5">
    <source>
        <dbReference type="ARBA" id="ARBA00022734"/>
    </source>
</evidence>
<protein>
    <submittedName>
        <fullName evidence="8">C-type lectin domain containing 5A</fullName>
    </submittedName>
</protein>
<dbReference type="GO" id="GO:0016020">
    <property type="term" value="C:membrane"/>
    <property type="evidence" value="ECO:0007669"/>
    <property type="project" value="UniProtKB-SubCell"/>
</dbReference>
<dbReference type="SUPFAM" id="SSF56436">
    <property type="entry name" value="C-type lectin-like"/>
    <property type="match status" value="1"/>
</dbReference>
<dbReference type="OrthoDB" id="7357196at2759"/>
<keyword evidence="5" id="KW-0430">Lectin</keyword>
<evidence type="ECO:0000259" key="7">
    <source>
        <dbReference type="PROSITE" id="PS50041"/>
    </source>
</evidence>
<keyword evidence="6" id="KW-0472">Membrane</keyword>
<evidence type="ECO:0000313" key="8">
    <source>
        <dbReference type="Ensembl" id="ENSNNAP00000018228.1"/>
    </source>
</evidence>
<dbReference type="OMA" id="WHWIDNS"/>